<name>A0A1X6N9Y1_9APHY</name>
<dbReference type="EMBL" id="KZ110593">
    <property type="protein sequence ID" value="OSX65459.1"/>
    <property type="molecule type" value="Genomic_DNA"/>
</dbReference>
<accession>A0A1X6N9Y1</accession>
<dbReference type="RefSeq" id="XP_024342253.1">
    <property type="nucleotide sequence ID" value="XM_024483553.1"/>
</dbReference>
<sequence length="56" mass="6289">DYSISKVIPHDRDRFYALILLASSHVVLTFQVRPFSNSIEAVFVALSMVVLHSLVS</sequence>
<gene>
    <name evidence="1" type="ORF">POSPLADRAFT_1125139</name>
</gene>
<dbReference type="OrthoDB" id="3259836at2759"/>
<evidence type="ECO:0000313" key="2">
    <source>
        <dbReference type="Proteomes" id="UP000194127"/>
    </source>
</evidence>
<dbReference type="AlphaFoldDB" id="A0A1X6N9Y1"/>
<dbReference type="Proteomes" id="UP000194127">
    <property type="component" value="Unassembled WGS sequence"/>
</dbReference>
<feature type="non-terminal residue" evidence="1">
    <location>
        <position position="1"/>
    </location>
</feature>
<keyword evidence="2" id="KW-1185">Reference proteome</keyword>
<protein>
    <submittedName>
        <fullName evidence="1">Uncharacterized protein</fullName>
    </submittedName>
</protein>
<dbReference type="GeneID" id="36328502"/>
<proteinExistence type="predicted"/>
<reference evidence="1 2" key="1">
    <citation type="submission" date="2017-04" db="EMBL/GenBank/DDBJ databases">
        <title>Genome Sequence of the Model Brown-Rot Fungus Postia placenta SB12.</title>
        <authorList>
            <consortium name="DOE Joint Genome Institute"/>
            <person name="Gaskell J."/>
            <person name="Kersten P."/>
            <person name="Larrondo L.F."/>
            <person name="Canessa P."/>
            <person name="Martinez D."/>
            <person name="Hibbett D."/>
            <person name="Schmoll M."/>
            <person name="Kubicek C.P."/>
            <person name="Martinez A.T."/>
            <person name="Yadav J."/>
            <person name="Master E."/>
            <person name="Magnuson J.K."/>
            <person name="James T."/>
            <person name="Yaver D."/>
            <person name="Berka R."/>
            <person name="Labutti K."/>
            <person name="Lipzen A."/>
            <person name="Aerts A."/>
            <person name="Barry K."/>
            <person name="Henrissat B."/>
            <person name="Blanchette R."/>
            <person name="Grigoriev I."/>
            <person name="Cullen D."/>
        </authorList>
    </citation>
    <scope>NUCLEOTIDE SEQUENCE [LARGE SCALE GENOMIC DNA]</scope>
    <source>
        <strain evidence="1 2">MAD-698-R-SB12</strain>
    </source>
</reference>
<evidence type="ECO:0000313" key="1">
    <source>
        <dbReference type="EMBL" id="OSX65459.1"/>
    </source>
</evidence>
<organism evidence="1 2">
    <name type="scientific">Postia placenta MAD-698-R-SB12</name>
    <dbReference type="NCBI Taxonomy" id="670580"/>
    <lineage>
        <taxon>Eukaryota</taxon>
        <taxon>Fungi</taxon>
        <taxon>Dikarya</taxon>
        <taxon>Basidiomycota</taxon>
        <taxon>Agaricomycotina</taxon>
        <taxon>Agaricomycetes</taxon>
        <taxon>Polyporales</taxon>
        <taxon>Adustoporiaceae</taxon>
        <taxon>Rhodonia</taxon>
    </lineage>
</organism>
<feature type="non-terminal residue" evidence="1">
    <location>
        <position position="56"/>
    </location>
</feature>